<evidence type="ECO:0000256" key="1">
    <source>
        <dbReference type="SAM" id="SignalP"/>
    </source>
</evidence>
<dbReference type="AlphaFoldDB" id="A0A8A1LY15"/>
<protein>
    <submittedName>
        <fullName evidence="2">Allantoate permease</fullName>
    </submittedName>
</protein>
<dbReference type="OrthoDB" id="10430455at2759"/>
<gene>
    <name evidence="2" type="ORF">I7I51_08498</name>
</gene>
<evidence type="ECO:0000313" key="2">
    <source>
        <dbReference type="EMBL" id="QSS59066.1"/>
    </source>
</evidence>
<name>A0A8A1LY15_AJECA</name>
<dbReference type="Proteomes" id="UP000663671">
    <property type="component" value="Chromosome 2"/>
</dbReference>
<accession>A0A8A1LY15</accession>
<reference evidence="2" key="1">
    <citation type="submission" date="2021-01" db="EMBL/GenBank/DDBJ databases">
        <title>Chromosome-level genome assembly of a human fungal pathogen reveals clustering of transcriptionally co-regulated genes.</title>
        <authorList>
            <person name="Voorhies M."/>
            <person name="Cohen S."/>
            <person name="Shea T.P."/>
            <person name="Petrus S."/>
            <person name="Munoz J.F."/>
            <person name="Poplawski S."/>
            <person name="Goldman W.E."/>
            <person name="Michael T."/>
            <person name="Cuomo C.A."/>
            <person name="Sil A."/>
            <person name="Beyhan S."/>
        </authorList>
    </citation>
    <scope>NUCLEOTIDE SEQUENCE</scope>
    <source>
        <strain evidence="2">WU24</strain>
    </source>
</reference>
<evidence type="ECO:0000313" key="3">
    <source>
        <dbReference type="Proteomes" id="UP000663671"/>
    </source>
</evidence>
<sequence length="170" mass="18918">MPTGVISTLSAFVFSTLAARLAQPLLSGHDSGLLCPDFGSHPRLSDYTASATRCATLRSWYANLKLRLLDYSNPIKASPSPKRTQETLPTTRSNIQSCTSDIASVRQVISPRLSSPNERYLSRSHINASPYPPPHGRKLDWTPNFPRIAGARIHRWFHRYCCQVTVPVSL</sequence>
<dbReference type="VEuPathDB" id="FungiDB:I7I51_08498"/>
<feature type="chain" id="PRO_5034223948" evidence="1">
    <location>
        <begin position="19"/>
        <end position="170"/>
    </location>
</feature>
<feature type="signal peptide" evidence="1">
    <location>
        <begin position="1"/>
        <end position="18"/>
    </location>
</feature>
<keyword evidence="1" id="KW-0732">Signal</keyword>
<dbReference type="EMBL" id="CP069109">
    <property type="protein sequence ID" value="QSS59066.1"/>
    <property type="molecule type" value="Genomic_DNA"/>
</dbReference>
<organism evidence="2 3">
    <name type="scientific">Ajellomyces capsulatus</name>
    <name type="common">Darling's disease fungus</name>
    <name type="synonym">Histoplasma capsulatum</name>
    <dbReference type="NCBI Taxonomy" id="5037"/>
    <lineage>
        <taxon>Eukaryota</taxon>
        <taxon>Fungi</taxon>
        <taxon>Dikarya</taxon>
        <taxon>Ascomycota</taxon>
        <taxon>Pezizomycotina</taxon>
        <taxon>Eurotiomycetes</taxon>
        <taxon>Eurotiomycetidae</taxon>
        <taxon>Onygenales</taxon>
        <taxon>Ajellomycetaceae</taxon>
        <taxon>Histoplasma</taxon>
    </lineage>
</organism>
<proteinExistence type="predicted"/>